<gene>
    <name evidence="3" type="ORF">A2557_12705</name>
</gene>
<reference evidence="3 4" key="1">
    <citation type="journal article" date="2016" name="Nat. Commun.">
        <title>Thousands of microbial genomes shed light on interconnected biogeochemical processes in an aquifer system.</title>
        <authorList>
            <person name="Anantharaman K."/>
            <person name="Brown C.T."/>
            <person name="Hug L.A."/>
            <person name="Sharon I."/>
            <person name="Castelle C.J."/>
            <person name="Probst A.J."/>
            <person name="Thomas B.C."/>
            <person name="Singh A."/>
            <person name="Wilkins M.J."/>
            <person name="Karaoz U."/>
            <person name="Brodie E.L."/>
            <person name="Williams K.H."/>
            <person name="Hubbard S.S."/>
            <person name="Banfield J.F."/>
        </authorList>
    </citation>
    <scope>NUCLEOTIDE SEQUENCE [LARGE SCALE GENOMIC DNA]</scope>
</reference>
<evidence type="ECO:0000313" key="3">
    <source>
        <dbReference type="EMBL" id="OGG99450.1"/>
    </source>
</evidence>
<proteinExistence type="predicted"/>
<evidence type="ECO:0000256" key="2">
    <source>
        <dbReference type="SAM" id="Phobius"/>
    </source>
</evidence>
<keyword evidence="2" id="KW-0812">Transmembrane</keyword>
<evidence type="ECO:0000313" key="4">
    <source>
        <dbReference type="Proteomes" id="UP000177583"/>
    </source>
</evidence>
<comment type="caution">
    <text evidence="3">The sequence shown here is derived from an EMBL/GenBank/DDBJ whole genome shotgun (WGS) entry which is preliminary data.</text>
</comment>
<feature type="compositionally biased region" description="Basic and acidic residues" evidence="1">
    <location>
        <begin position="67"/>
        <end position="87"/>
    </location>
</feature>
<protein>
    <submittedName>
        <fullName evidence="3">Uncharacterized protein</fullName>
    </submittedName>
</protein>
<name>A0A1F6GN39_9PROT</name>
<feature type="region of interest" description="Disordered" evidence="1">
    <location>
        <begin position="65"/>
        <end position="87"/>
    </location>
</feature>
<accession>A0A1F6GN39</accession>
<dbReference type="Proteomes" id="UP000177583">
    <property type="component" value="Unassembled WGS sequence"/>
</dbReference>
<dbReference type="EMBL" id="MFNF01000057">
    <property type="protein sequence ID" value="OGG99450.1"/>
    <property type="molecule type" value="Genomic_DNA"/>
</dbReference>
<organism evidence="3 4">
    <name type="scientific">Candidatus Lambdaproteobacteria bacterium RIFOXYD2_FULL_56_26</name>
    <dbReference type="NCBI Taxonomy" id="1817773"/>
    <lineage>
        <taxon>Bacteria</taxon>
        <taxon>Pseudomonadati</taxon>
        <taxon>Pseudomonadota</taxon>
        <taxon>Candidatus Lambdaproteobacteria</taxon>
    </lineage>
</organism>
<feature type="transmembrane region" description="Helical" evidence="2">
    <location>
        <begin position="41"/>
        <end position="61"/>
    </location>
</feature>
<sequence length="87" mass="9915">MRKTLLVPSVTFLFGVADTYGQSRLQAVAEYNRQFDPMFELYWAGGIVLGIAALVVVYQLIKRATRKKQDSQKDNLAAPRKDFNDFL</sequence>
<keyword evidence="2" id="KW-1133">Transmembrane helix</keyword>
<dbReference type="AlphaFoldDB" id="A0A1F6GN39"/>
<evidence type="ECO:0000256" key="1">
    <source>
        <dbReference type="SAM" id="MobiDB-lite"/>
    </source>
</evidence>
<keyword evidence="2" id="KW-0472">Membrane</keyword>